<dbReference type="EMBL" id="JGZI01000010">
    <property type="protein sequence ID" value="KFI81533.1"/>
    <property type="molecule type" value="Genomic_DNA"/>
</dbReference>
<name>A0A087CE33_9BIFI</name>
<reference evidence="1 2" key="1">
    <citation type="submission" date="2014-03" db="EMBL/GenBank/DDBJ databases">
        <title>Genomics of Bifidobacteria.</title>
        <authorList>
            <person name="Ventura M."/>
            <person name="Milani C."/>
            <person name="Lugli G.A."/>
        </authorList>
    </citation>
    <scope>NUCLEOTIDE SEQUENCE [LARGE SCALE GENOMIC DNA]</scope>
    <source>
        <strain evidence="1 2">LMG 21775</strain>
    </source>
</reference>
<protein>
    <submittedName>
        <fullName evidence="1">UDP-N-acetylmuramoylalanyl-D-glutamate--2, 6-diaminopimelate ligase</fullName>
    </submittedName>
</protein>
<dbReference type="STRING" id="218140.BPSY_1942"/>
<dbReference type="Proteomes" id="UP000029050">
    <property type="component" value="Unassembled WGS sequence"/>
</dbReference>
<sequence>MSALGESIAQRMTLGYLCTHYGLVVSPRFSEPVTITSIADDLDSVRPGSLLLPFGQELDEHMLSQAERRGAYAVLAPTALRGPLESSDIPVLFGDLDARQIGELAADIAGKPSQSLALFVVSGEDSSASVKVLSEFLHVLGNPVGVISAKGSYSLDRQLDVSYPLSAIDIQRLLSVCVEDGATAVAICADDGTLKEDALHAVEVDVLSFAQQQRPGRDDLAIMADRASRVFGFSRGDRTHVAARSEDSDALAVQSNVFQDEDSTRRLSLSIAMVMAAGVKKNNIRSALRVSRELS</sequence>
<organism evidence="1 2">
    <name type="scientific">Bifidobacterium psychraerophilum</name>
    <dbReference type="NCBI Taxonomy" id="218140"/>
    <lineage>
        <taxon>Bacteria</taxon>
        <taxon>Bacillati</taxon>
        <taxon>Actinomycetota</taxon>
        <taxon>Actinomycetes</taxon>
        <taxon>Bifidobacteriales</taxon>
        <taxon>Bifidobacteriaceae</taxon>
        <taxon>Bifidobacterium</taxon>
    </lineage>
</organism>
<keyword evidence="1" id="KW-0436">Ligase</keyword>
<dbReference type="AlphaFoldDB" id="A0A087CE33"/>
<evidence type="ECO:0000313" key="2">
    <source>
        <dbReference type="Proteomes" id="UP000029050"/>
    </source>
</evidence>
<dbReference type="RefSeq" id="WP_033497486.1">
    <property type="nucleotide sequence ID" value="NZ_JBDNLK010000001.1"/>
</dbReference>
<evidence type="ECO:0000313" key="1">
    <source>
        <dbReference type="EMBL" id="KFI81533.1"/>
    </source>
</evidence>
<dbReference type="GO" id="GO:0016874">
    <property type="term" value="F:ligase activity"/>
    <property type="evidence" value="ECO:0007669"/>
    <property type="project" value="UniProtKB-KW"/>
</dbReference>
<dbReference type="GeneID" id="98301131"/>
<gene>
    <name evidence="1" type="ORF">BPSY_1942</name>
</gene>
<accession>A0A087CE33</accession>
<dbReference type="OrthoDB" id="3242635at2"/>
<comment type="caution">
    <text evidence="1">The sequence shown here is derived from an EMBL/GenBank/DDBJ whole genome shotgun (WGS) entry which is preliminary data.</text>
</comment>
<dbReference type="eggNOG" id="COG0769">
    <property type="taxonomic scope" value="Bacteria"/>
</dbReference>
<proteinExistence type="predicted"/>
<keyword evidence="2" id="KW-1185">Reference proteome</keyword>